<dbReference type="EC" id="2.4.2.1" evidence="5"/>
<dbReference type="CDD" id="cd09009">
    <property type="entry name" value="PNP-EcPNPII_like"/>
    <property type="match status" value="1"/>
</dbReference>
<keyword evidence="4 5" id="KW-0808">Transferase</keyword>
<evidence type="ECO:0000256" key="3">
    <source>
        <dbReference type="ARBA" id="ARBA00022676"/>
    </source>
</evidence>
<protein>
    <recommendedName>
        <fullName evidence="5">Purine nucleoside phosphorylase</fullName>
        <ecNumber evidence="5">2.4.2.1</ecNumber>
    </recommendedName>
    <alternativeName>
        <fullName evidence="5">Inosine-guanosine phosphorylase</fullName>
    </alternativeName>
</protein>
<dbReference type="NCBIfam" id="NF006054">
    <property type="entry name" value="PRK08202.1"/>
    <property type="match status" value="1"/>
</dbReference>
<dbReference type="InterPro" id="IPR035994">
    <property type="entry name" value="Nucleoside_phosphorylase_sf"/>
</dbReference>
<dbReference type="UniPathway" id="UPA00606"/>
<evidence type="ECO:0000256" key="4">
    <source>
        <dbReference type="ARBA" id="ARBA00022679"/>
    </source>
</evidence>
<dbReference type="InterPro" id="IPR000845">
    <property type="entry name" value="Nucleoside_phosphorylase_d"/>
</dbReference>
<comment type="pathway">
    <text evidence="1 5">Purine metabolism; purine nucleoside salvage.</text>
</comment>
<name>A0A212L7S5_9BACT</name>
<feature type="domain" description="Nucleoside phosphorylase" evidence="6">
    <location>
        <begin position="45"/>
        <end position="301"/>
    </location>
</feature>
<organism evidence="7">
    <name type="scientific">uncultured Desulfovibrio sp</name>
    <dbReference type="NCBI Taxonomy" id="167968"/>
    <lineage>
        <taxon>Bacteria</taxon>
        <taxon>Pseudomonadati</taxon>
        <taxon>Thermodesulfobacteriota</taxon>
        <taxon>Desulfovibrionia</taxon>
        <taxon>Desulfovibrionales</taxon>
        <taxon>Desulfovibrionaceae</taxon>
        <taxon>Desulfovibrio</taxon>
        <taxon>environmental samples</taxon>
    </lineage>
</organism>
<evidence type="ECO:0000259" key="6">
    <source>
        <dbReference type="Pfam" id="PF01048"/>
    </source>
</evidence>
<comment type="similarity">
    <text evidence="2 5">Belongs to the PNP/MTAP phosphorylase family.</text>
</comment>
<keyword evidence="3 5" id="KW-0328">Glycosyltransferase</keyword>
<dbReference type="GO" id="GO:0005737">
    <property type="term" value="C:cytoplasm"/>
    <property type="evidence" value="ECO:0007669"/>
    <property type="project" value="TreeGrafter"/>
</dbReference>
<gene>
    <name evidence="7" type="primary">punA</name>
    <name evidence="7" type="ORF">KL86DES1_21427</name>
</gene>
<sequence>MQNSQEVQSATAALRAALEAASGAFSQPFGAHCISCGSTEKNASPIGLILGTGLSGLADRLAERVAVPYADLPGFPASSVDSHVGAFVWGRFPTACGEDDDVPGRPVLIQQGRCHLYEGRTPAEVCMGVRVMAGMGVKTLIITNAAGALNPTFDAGSIMCMTDFINHTGHSPLVGCNCDQWGQRFPDMSMPFDAELRALAMETSAKMGLRLERGVYIGVRGPEMETPAETRMYRQWGADAVGMSTVLEVIAARHMGMRVLGLSCLSNKNLPDCMTPAPLEEIILVAAQAGKNLGRLIRAMVTKL</sequence>
<dbReference type="InterPro" id="IPR011268">
    <property type="entry name" value="Purine_phosphorylase"/>
</dbReference>
<dbReference type="PIRSF" id="PIRSF000477">
    <property type="entry name" value="PurNPase"/>
    <property type="match status" value="1"/>
</dbReference>
<evidence type="ECO:0000256" key="1">
    <source>
        <dbReference type="ARBA" id="ARBA00005058"/>
    </source>
</evidence>
<proteinExistence type="inferred from homology"/>
<dbReference type="Pfam" id="PF01048">
    <property type="entry name" value="PNP_UDP_1"/>
    <property type="match status" value="1"/>
</dbReference>
<dbReference type="GO" id="GO:0009116">
    <property type="term" value="P:nucleoside metabolic process"/>
    <property type="evidence" value="ECO:0007669"/>
    <property type="project" value="InterPro"/>
</dbReference>
<evidence type="ECO:0000256" key="5">
    <source>
        <dbReference type="PIRNR" id="PIRNR000477"/>
    </source>
</evidence>
<dbReference type="PANTHER" id="PTHR11904:SF9">
    <property type="entry name" value="PURINE NUCLEOSIDE PHOSPHORYLASE-RELATED"/>
    <property type="match status" value="1"/>
</dbReference>
<dbReference type="Gene3D" id="3.40.50.1580">
    <property type="entry name" value="Nucleoside phosphorylase domain"/>
    <property type="match status" value="1"/>
</dbReference>
<evidence type="ECO:0000256" key="2">
    <source>
        <dbReference type="ARBA" id="ARBA00006751"/>
    </source>
</evidence>
<reference evidence="7" key="1">
    <citation type="submission" date="2016-08" db="EMBL/GenBank/DDBJ databases">
        <authorList>
            <person name="Seilhamer J.J."/>
        </authorList>
    </citation>
    <scope>NUCLEOTIDE SEQUENCE</scope>
    <source>
        <strain evidence="7">86-1</strain>
    </source>
</reference>
<dbReference type="SUPFAM" id="SSF53167">
    <property type="entry name" value="Purine and uridine phosphorylases"/>
    <property type="match status" value="1"/>
</dbReference>
<dbReference type="AlphaFoldDB" id="A0A212L7S5"/>
<dbReference type="NCBIfam" id="TIGR01697">
    <property type="entry name" value="PNPH-PUNA-XAPA"/>
    <property type="match status" value="1"/>
</dbReference>
<dbReference type="EMBL" id="FMJC01000002">
    <property type="protein sequence ID" value="SCM73633.1"/>
    <property type="molecule type" value="Genomic_DNA"/>
</dbReference>
<dbReference type="GO" id="GO:0004731">
    <property type="term" value="F:purine-nucleoside phosphorylase activity"/>
    <property type="evidence" value="ECO:0007669"/>
    <property type="project" value="UniProtKB-EC"/>
</dbReference>
<accession>A0A212L7S5</accession>
<dbReference type="PANTHER" id="PTHR11904">
    <property type="entry name" value="METHYLTHIOADENOSINE/PURINE NUCLEOSIDE PHOSPHORYLASE"/>
    <property type="match status" value="1"/>
</dbReference>
<evidence type="ECO:0000313" key="7">
    <source>
        <dbReference type="EMBL" id="SCM73633.1"/>
    </source>
</evidence>
<comment type="function">
    <text evidence="5">The purine nucleoside phosphorylases catalyze the phosphorolytic breakdown of the N-glycosidic bond in the beta-(deoxy)ribonucleoside molecules, with the formation of the corresponding free purine bases and pentose-1-phosphate.</text>
</comment>
<dbReference type="RefSeq" id="WP_179980779.1">
    <property type="nucleotide sequence ID" value="NZ_LT608333.1"/>
</dbReference>